<dbReference type="EMBL" id="JABFTP020000165">
    <property type="protein sequence ID" value="KAL3283832.1"/>
    <property type="molecule type" value="Genomic_DNA"/>
</dbReference>
<evidence type="ECO:0000313" key="1">
    <source>
        <dbReference type="EMBL" id="KAL3283832.1"/>
    </source>
</evidence>
<evidence type="ECO:0000313" key="2">
    <source>
        <dbReference type="Proteomes" id="UP001516400"/>
    </source>
</evidence>
<protein>
    <submittedName>
        <fullName evidence="1">Uncharacterized protein</fullName>
    </submittedName>
</protein>
<organism evidence="1 2">
    <name type="scientific">Cryptolaemus montrouzieri</name>
    <dbReference type="NCBI Taxonomy" id="559131"/>
    <lineage>
        <taxon>Eukaryota</taxon>
        <taxon>Metazoa</taxon>
        <taxon>Ecdysozoa</taxon>
        <taxon>Arthropoda</taxon>
        <taxon>Hexapoda</taxon>
        <taxon>Insecta</taxon>
        <taxon>Pterygota</taxon>
        <taxon>Neoptera</taxon>
        <taxon>Endopterygota</taxon>
        <taxon>Coleoptera</taxon>
        <taxon>Polyphaga</taxon>
        <taxon>Cucujiformia</taxon>
        <taxon>Coccinelloidea</taxon>
        <taxon>Coccinellidae</taxon>
        <taxon>Scymninae</taxon>
        <taxon>Scymnini</taxon>
        <taxon>Cryptolaemus</taxon>
    </lineage>
</organism>
<proteinExistence type="predicted"/>
<name>A0ABD2NYW9_9CUCU</name>
<feature type="non-terminal residue" evidence="1">
    <location>
        <position position="99"/>
    </location>
</feature>
<feature type="non-terminal residue" evidence="1">
    <location>
        <position position="1"/>
    </location>
</feature>
<keyword evidence="2" id="KW-1185">Reference proteome</keyword>
<dbReference type="Proteomes" id="UP001516400">
    <property type="component" value="Unassembled WGS sequence"/>
</dbReference>
<reference evidence="1 2" key="1">
    <citation type="journal article" date="2021" name="BMC Biol.">
        <title>Horizontally acquired antibacterial genes associated with adaptive radiation of ladybird beetles.</title>
        <authorList>
            <person name="Li H.S."/>
            <person name="Tang X.F."/>
            <person name="Huang Y.H."/>
            <person name="Xu Z.Y."/>
            <person name="Chen M.L."/>
            <person name="Du X.Y."/>
            <person name="Qiu B.Y."/>
            <person name="Chen P.T."/>
            <person name="Zhang W."/>
            <person name="Slipinski A."/>
            <person name="Escalona H.E."/>
            <person name="Waterhouse R.M."/>
            <person name="Zwick A."/>
            <person name="Pang H."/>
        </authorList>
    </citation>
    <scope>NUCLEOTIDE SEQUENCE [LARGE SCALE GENOMIC DNA]</scope>
    <source>
        <strain evidence="1">SYSU2018</strain>
    </source>
</reference>
<gene>
    <name evidence="1" type="ORF">HHI36_018003</name>
</gene>
<accession>A0ABD2NYW9</accession>
<comment type="caution">
    <text evidence="1">The sequence shown here is derived from an EMBL/GenBank/DDBJ whole genome shotgun (WGS) entry which is preliminary data.</text>
</comment>
<sequence length="99" mass="11157">VGWVVDEINDANVAAEDIFLKTNSNFGKVRPVAVRHTIDSLKHLQANFYGLAVVLLKIIDPFNHLLVKRIRDGVLPDQNNGEVNEVVNYRLIFIVSIFS</sequence>
<dbReference type="AlphaFoldDB" id="A0ABD2NYW9"/>